<evidence type="ECO:0000256" key="1">
    <source>
        <dbReference type="SAM" id="MobiDB-lite"/>
    </source>
</evidence>
<sequence length="536" mass="57155">MRHVRALALTVLLCAALAPIGARAETKRLLDCTLESTSFSDCDPMGYGIRAGVYAVPGILLALITFFTCPFFFCARFCCGCCGGSEPTSGCCCSSDKPAIYGTMDIVRPKAYALLLILLGVGVGIWGNLASDQTVQSLLGLVDDLEAAPQMMLDHINRINRELTVTKYNENTDTTFQEDLFNGTSTKQDAEKAKKDIEDALKEHSETFRSYVLDFGFVMFIIFSLPIGSVILGGAAAVCNCRSCIPMLTVFIMFFVGFVLWLGHGVFSSLALVFGDFCAEVDGIAQDQKTVLAAATSCEDATLSSFTDGFQGIENDAAREACGLISNLCYASGRSTTDNINAGTIFDCQSTAPPNCTGVRFGELVEYVEQRLVTDNRVDSFPGAQANGDTCTDLSVPCTAARCSQLCRPSASAARTQSGRNSMKMYTSFQAAAQVSNALDTLGGQYGSCNALAGLLLSPFNGNCKKLAGGSLGMRQSSGLGGIMVIGFVFVMAWGSKRFIAMPSGDDDSEENHEIQLGESHEMSPKKDPAIVPHSN</sequence>
<feature type="transmembrane region" description="Helical" evidence="2">
    <location>
        <begin position="215"/>
        <end position="238"/>
    </location>
</feature>
<organism evidence="4">
    <name type="scientific">Neobodo designis</name>
    <name type="common">Flagellated protozoan</name>
    <name type="synonym">Bodo designis</name>
    <dbReference type="NCBI Taxonomy" id="312471"/>
    <lineage>
        <taxon>Eukaryota</taxon>
        <taxon>Discoba</taxon>
        <taxon>Euglenozoa</taxon>
        <taxon>Kinetoplastea</taxon>
        <taxon>Metakinetoplastina</taxon>
        <taxon>Neobodonida</taxon>
        <taxon>Neobodo</taxon>
    </lineage>
</organism>
<feature type="signal peptide" evidence="3">
    <location>
        <begin position="1"/>
        <end position="24"/>
    </location>
</feature>
<feature type="chain" id="PRO_5030571982" description="H(+)-exporting diphosphatase" evidence="3">
    <location>
        <begin position="25"/>
        <end position="536"/>
    </location>
</feature>
<dbReference type="AlphaFoldDB" id="A0A7S1QJI6"/>
<feature type="compositionally biased region" description="Basic and acidic residues" evidence="1">
    <location>
        <begin position="512"/>
        <end position="529"/>
    </location>
</feature>
<gene>
    <name evidence="4" type="ORF">NDES1114_LOCUS27537</name>
</gene>
<name>A0A7S1QJI6_NEODS</name>
<keyword evidence="2" id="KW-0472">Membrane</keyword>
<evidence type="ECO:0000256" key="2">
    <source>
        <dbReference type="SAM" id="Phobius"/>
    </source>
</evidence>
<dbReference type="PANTHER" id="PTHR31414">
    <property type="entry name" value="TRANSMEMBRANE PROTEIN DDB_G0292058"/>
    <property type="match status" value="1"/>
</dbReference>
<feature type="transmembrane region" description="Helical" evidence="2">
    <location>
        <begin position="111"/>
        <end position="129"/>
    </location>
</feature>
<dbReference type="PANTHER" id="PTHR31414:SF18">
    <property type="entry name" value="TRANSMEMBRANE PROTEIN-RELATED"/>
    <property type="match status" value="1"/>
</dbReference>
<dbReference type="InterPro" id="IPR040283">
    <property type="entry name" value="DDB_G0292058-like"/>
</dbReference>
<proteinExistence type="predicted"/>
<reference evidence="4" key="1">
    <citation type="submission" date="2021-01" db="EMBL/GenBank/DDBJ databases">
        <authorList>
            <person name="Corre E."/>
            <person name="Pelletier E."/>
            <person name="Niang G."/>
            <person name="Scheremetjew M."/>
            <person name="Finn R."/>
            <person name="Kale V."/>
            <person name="Holt S."/>
            <person name="Cochrane G."/>
            <person name="Meng A."/>
            <person name="Brown T."/>
            <person name="Cohen L."/>
        </authorList>
    </citation>
    <scope>NUCLEOTIDE SEQUENCE</scope>
    <source>
        <strain evidence="4">CCAP 1951/1</strain>
    </source>
</reference>
<feature type="region of interest" description="Disordered" evidence="1">
    <location>
        <begin position="504"/>
        <end position="536"/>
    </location>
</feature>
<dbReference type="GO" id="GO:0016020">
    <property type="term" value="C:membrane"/>
    <property type="evidence" value="ECO:0007669"/>
    <property type="project" value="TreeGrafter"/>
</dbReference>
<keyword evidence="2" id="KW-0812">Transmembrane</keyword>
<keyword evidence="2" id="KW-1133">Transmembrane helix</keyword>
<keyword evidence="3" id="KW-0732">Signal</keyword>
<evidence type="ECO:0000256" key="3">
    <source>
        <dbReference type="SAM" id="SignalP"/>
    </source>
</evidence>
<feature type="transmembrane region" description="Helical" evidence="2">
    <location>
        <begin position="250"/>
        <end position="274"/>
    </location>
</feature>
<evidence type="ECO:0000313" key="4">
    <source>
        <dbReference type="EMBL" id="CAD9140738.1"/>
    </source>
</evidence>
<protein>
    <recommendedName>
        <fullName evidence="5">H(+)-exporting diphosphatase</fullName>
    </recommendedName>
</protein>
<dbReference type="EMBL" id="HBGF01041134">
    <property type="protein sequence ID" value="CAD9140738.1"/>
    <property type="molecule type" value="Transcribed_RNA"/>
</dbReference>
<evidence type="ECO:0008006" key="5">
    <source>
        <dbReference type="Google" id="ProtNLM"/>
    </source>
</evidence>
<accession>A0A7S1QJI6</accession>
<feature type="transmembrane region" description="Helical" evidence="2">
    <location>
        <begin position="48"/>
        <end position="67"/>
    </location>
</feature>